<dbReference type="EMBL" id="CM001883">
    <property type="protein sequence ID" value="EOY11028.1"/>
    <property type="molecule type" value="Genomic_DNA"/>
</dbReference>
<dbReference type="Gramene" id="EOY11028">
    <property type="protein sequence ID" value="EOY11028"/>
    <property type="gene ID" value="TCM_026299"/>
</dbReference>
<reference evidence="5 6" key="1">
    <citation type="journal article" date="2013" name="Genome Biol.">
        <title>The genome sequence of the most widely cultivated cacao type and its use to identify candidate genes regulating pod color.</title>
        <authorList>
            <person name="Motamayor J.C."/>
            <person name="Mockaitis K."/>
            <person name="Schmutz J."/>
            <person name="Haiminen N."/>
            <person name="Iii D.L."/>
            <person name="Cornejo O."/>
            <person name="Findley S.D."/>
            <person name="Zheng P."/>
            <person name="Utro F."/>
            <person name="Royaert S."/>
            <person name="Saski C."/>
            <person name="Jenkins J."/>
            <person name="Podicheti R."/>
            <person name="Zhao M."/>
            <person name="Scheffler B.E."/>
            <person name="Stack J.C."/>
            <person name="Feltus F.A."/>
            <person name="Mustiga G.M."/>
            <person name="Amores F."/>
            <person name="Phillips W."/>
            <person name="Marelli J.P."/>
            <person name="May G.D."/>
            <person name="Shapiro H."/>
            <person name="Ma J."/>
            <person name="Bustamante C.D."/>
            <person name="Schnell R.J."/>
            <person name="Main D."/>
            <person name="Gilbert D."/>
            <person name="Parida L."/>
            <person name="Kuhn D.N."/>
        </authorList>
    </citation>
    <scope>NUCLEOTIDE SEQUENCE [LARGE SCALE GENOMIC DNA]</scope>
    <source>
        <strain evidence="6">cv. Matina 1-6</strain>
    </source>
</reference>
<dbReference type="SUPFAM" id="SSF53335">
    <property type="entry name" value="S-adenosyl-L-methionine-dependent methyltransferases"/>
    <property type="match status" value="1"/>
</dbReference>
<keyword evidence="4" id="KW-0460">Magnesium</keyword>
<evidence type="ECO:0000256" key="2">
    <source>
        <dbReference type="ARBA" id="ARBA00022679"/>
    </source>
</evidence>
<keyword evidence="1" id="KW-0489">Methyltransferase</keyword>
<evidence type="ECO:0000256" key="3">
    <source>
        <dbReference type="ARBA" id="ARBA00022723"/>
    </source>
</evidence>
<dbReference type="AlphaFoldDB" id="A0A061F285"/>
<protein>
    <recommendedName>
        <fullName evidence="7">S-adenosyl-L-methionine-dependent methyltransferases superfamily protein</fullName>
    </recommendedName>
</protein>
<sequence length="119" mass="13449">MLDCGLIDEGKLDCFNVPFFNPSLDDVQFLVDKEGSLTTEFIDTIAVVIGGQNGHWMSPESRIKGYRCFSEPILSHHFGEEMMDKLYDKATLILVEDFKHGKQATKIINIAVVLKLKEL</sequence>
<dbReference type="STRING" id="3641.A0A061F285"/>
<accession>A0A061F285</accession>
<dbReference type="OMA" id="FMVISHE"/>
<dbReference type="Proteomes" id="UP000026915">
    <property type="component" value="Chromosome 5"/>
</dbReference>
<keyword evidence="6" id="KW-1185">Reference proteome</keyword>
<evidence type="ECO:0000256" key="4">
    <source>
        <dbReference type="ARBA" id="ARBA00022842"/>
    </source>
</evidence>
<dbReference type="InParanoid" id="A0A061F285"/>
<keyword evidence="2" id="KW-0808">Transferase</keyword>
<evidence type="ECO:0000313" key="5">
    <source>
        <dbReference type="EMBL" id="EOY11028.1"/>
    </source>
</evidence>
<dbReference type="GO" id="GO:0032259">
    <property type="term" value="P:methylation"/>
    <property type="evidence" value="ECO:0007669"/>
    <property type="project" value="UniProtKB-KW"/>
</dbReference>
<organism evidence="5 6">
    <name type="scientific">Theobroma cacao</name>
    <name type="common">Cacao</name>
    <name type="synonym">Cocoa</name>
    <dbReference type="NCBI Taxonomy" id="3641"/>
    <lineage>
        <taxon>Eukaryota</taxon>
        <taxon>Viridiplantae</taxon>
        <taxon>Streptophyta</taxon>
        <taxon>Embryophyta</taxon>
        <taxon>Tracheophyta</taxon>
        <taxon>Spermatophyta</taxon>
        <taxon>Magnoliopsida</taxon>
        <taxon>eudicotyledons</taxon>
        <taxon>Gunneridae</taxon>
        <taxon>Pentapetalae</taxon>
        <taxon>rosids</taxon>
        <taxon>malvids</taxon>
        <taxon>Malvales</taxon>
        <taxon>Malvaceae</taxon>
        <taxon>Byttnerioideae</taxon>
        <taxon>Theobroma</taxon>
    </lineage>
</organism>
<dbReference type="InterPro" id="IPR029063">
    <property type="entry name" value="SAM-dependent_MTases_sf"/>
</dbReference>
<dbReference type="Pfam" id="PF03492">
    <property type="entry name" value="Methyltransf_7"/>
    <property type="match status" value="1"/>
</dbReference>
<gene>
    <name evidence="5" type="ORF">TCM_026299</name>
</gene>
<dbReference type="GO" id="GO:0008168">
    <property type="term" value="F:methyltransferase activity"/>
    <property type="evidence" value="ECO:0007669"/>
    <property type="project" value="UniProtKB-KW"/>
</dbReference>
<evidence type="ECO:0000256" key="1">
    <source>
        <dbReference type="ARBA" id="ARBA00022603"/>
    </source>
</evidence>
<proteinExistence type="predicted"/>
<dbReference type="GO" id="GO:0046872">
    <property type="term" value="F:metal ion binding"/>
    <property type="evidence" value="ECO:0007669"/>
    <property type="project" value="UniProtKB-KW"/>
</dbReference>
<keyword evidence="3" id="KW-0479">Metal-binding</keyword>
<evidence type="ECO:0000313" key="6">
    <source>
        <dbReference type="Proteomes" id="UP000026915"/>
    </source>
</evidence>
<dbReference type="InterPro" id="IPR005299">
    <property type="entry name" value="MeTrfase_7"/>
</dbReference>
<dbReference type="Gene3D" id="1.10.1200.270">
    <property type="entry name" value="Methyltransferase, alpha-helical capping domain"/>
    <property type="match status" value="1"/>
</dbReference>
<dbReference type="InterPro" id="IPR042086">
    <property type="entry name" value="MeTrfase_capping"/>
</dbReference>
<evidence type="ECO:0008006" key="7">
    <source>
        <dbReference type="Google" id="ProtNLM"/>
    </source>
</evidence>
<name>A0A061F285_THECC</name>
<dbReference type="HOGENOM" id="CLU_019628_4_1_1"/>
<dbReference type="Gene3D" id="3.40.50.150">
    <property type="entry name" value="Vaccinia Virus protein VP39"/>
    <property type="match status" value="1"/>
</dbReference>
<dbReference type="PANTHER" id="PTHR31009">
    <property type="entry name" value="S-ADENOSYL-L-METHIONINE:CARBOXYL METHYLTRANSFERASE FAMILY PROTEIN"/>
    <property type="match status" value="1"/>
</dbReference>